<keyword evidence="3" id="KW-1185">Reference proteome</keyword>
<dbReference type="Pfam" id="PF13510">
    <property type="entry name" value="Fer2_4"/>
    <property type="match status" value="1"/>
</dbReference>
<dbReference type="OrthoDB" id="573392at2"/>
<accession>A0A4Q1HKY6</accession>
<dbReference type="GO" id="GO:0016491">
    <property type="term" value="F:oxidoreductase activity"/>
    <property type="evidence" value="ECO:0007669"/>
    <property type="project" value="UniProtKB-KW"/>
</dbReference>
<dbReference type="Proteomes" id="UP000290849">
    <property type="component" value="Unassembled WGS sequence"/>
</dbReference>
<dbReference type="GO" id="GO:0051536">
    <property type="term" value="F:iron-sulfur cluster binding"/>
    <property type="evidence" value="ECO:0007669"/>
    <property type="project" value="InterPro"/>
</dbReference>
<dbReference type="InterPro" id="IPR042204">
    <property type="entry name" value="2Fe-2S-bd_N"/>
</dbReference>
<sequence>MPILKRLAETARAPVAFTLDGAPVQALMGDTVLTAVLTHIDHVRRSEFSGGARAGFCMMGACQDCWMLLEEGGRVRACSTFIEPGMRLLSQWPAAWRTGQPTATAAAPAADVEAGS</sequence>
<protein>
    <submittedName>
        <fullName evidence="2">Sulfurtransferase</fullName>
    </submittedName>
</protein>
<gene>
    <name evidence="2" type="ORF">C7R54_15405</name>
</gene>
<dbReference type="SUPFAM" id="SSF54292">
    <property type="entry name" value="2Fe-2S ferredoxin-like"/>
    <property type="match status" value="1"/>
</dbReference>
<keyword evidence="2" id="KW-0808">Transferase</keyword>
<dbReference type="EMBL" id="PYAL01000004">
    <property type="protein sequence ID" value="RXN87965.1"/>
    <property type="molecule type" value="Genomic_DNA"/>
</dbReference>
<reference evidence="2 3" key="1">
    <citation type="journal article" date="2017" name="Int. J. Syst. Evol. Microbiol.">
        <title>Achromobacter aloeverae sp. nov., isolated from the root of Aloe vera (L.) Burm.f.</title>
        <authorList>
            <person name="Kuncharoen N."/>
            <person name="Muramatsu Y."/>
            <person name="Shibata C."/>
            <person name="Kamakura Y."/>
            <person name="Nakagawa Y."/>
            <person name="Tanasupawat S."/>
        </authorList>
    </citation>
    <scope>NUCLEOTIDE SEQUENCE [LARGE SCALE GENOMIC DNA]</scope>
    <source>
        <strain evidence="2 3">AVA-1</strain>
    </source>
</reference>
<comment type="caution">
    <text evidence="2">The sequence shown here is derived from an EMBL/GenBank/DDBJ whole genome shotgun (WGS) entry which is preliminary data.</text>
</comment>
<evidence type="ECO:0000313" key="3">
    <source>
        <dbReference type="Proteomes" id="UP000290849"/>
    </source>
</evidence>
<evidence type="ECO:0000256" key="1">
    <source>
        <dbReference type="ARBA" id="ARBA00023002"/>
    </source>
</evidence>
<evidence type="ECO:0000313" key="2">
    <source>
        <dbReference type="EMBL" id="RXN87965.1"/>
    </source>
</evidence>
<dbReference type="RefSeq" id="WP_129151333.1">
    <property type="nucleotide sequence ID" value="NZ_JBHSDO010000011.1"/>
</dbReference>
<organism evidence="2 3">
    <name type="scientific">Achromobacter aloeverae</name>
    <dbReference type="NCBI Taxonomy" id="1750518"/>
    <lineage>
        <taxon>Bacteria</taxon>
        <taxon>Pseudomonadati</taxon>
        <taxon>Pseudomonadota</taxon>
        <taxon>Betaproteobacteria</taxon>
        <taxon>Burkholderiales</taxon>
        <taxon>Alcaligenaceae</taxon>
        <taxon>Achromobacter</taxon>
    </lineage>
</organism>
<dbReference type="AlphaFoldDB" id="A0A4Q1HKY6"/>
<proteinExistence type="predicted"/>
<dbReference type="GO" id="GO:0016740">
    <property type="term" value="F:transferase activity"/>
    <property type="evidence" value="ECO:0007669"/>
    <property type="project" value="UniProtKB-KW"/>
</dbReference>
<dbReference type="Gene3D" id="3.10.20.440">
    <property type="entry name" value="2Fe-2S iron-sulphur cluster binding domain, sarcosine oxidase, alpha subunit, N-terminal domain"/>
    <property type="match status" value="1"/>
</dbReference>
<name>A0A4Q1HKY6_9BURK</name>
<dbReference type="InterPro" id="IPR036010">
    <property type="entry name" value="2Fe-2S_ferredoxin-like_sf"/>
</dbReference>
<keyword evidence="1" id="KW-0560">Oxidoreductase</keyword>